<keyword evidence="2" id="KW-1185">Reference proteome</keyword>
<gene>
    <name evidence="1" type="ORF">CY34DRAFT_149253</name>
</gene>
<sequence length="85" mass="9358">MKQDLSLAVGSLRCLRMVYPCVALYPAVVGEGERGHQRRYSRETAGQDFVVANGHAESAIAEEETTSVSEEPDRPFSSLMIVPFI</sequence>
<proteinExistence type="predicted"/>
<evidence type="ECO:0000313" key="1">
    <source>
        <dbReference type="EMBL" id="KIK47949.1"/>
    </source>
</evidence>
<dbReference type="InParanoid" id="A0A0D0BDS5"/>
<reference evidence="1 2" key="1">
    <citation type="submission" date="2014-04" db="EMBL/GenBank/DDBJ databases">
        <authorList>
            <consortium name="DOE Joint Genome Institute"/>
            <person name="Kuo A."/>
            <person name="Ruytinx J."/>
            <person name="Rineau F."/>
            <person name="Colpaert J."/>
            <person name="Kohler A."/>
            <person name="Nagy L.G."/>
            <person name="Floudas D."/>
            <person name="Copeland A."/>
            <person name="Barry K.W."/>
            <person name="Cichocki N."/>
            <person name="Veneault-Fourrey C."/>
            <person name="LaButti K."/>
            <person name="Lindquist E.A."/>
            <person name="Lipzen A."/>
            <person name="Lundell T."/>
            <person name="Morin E."/>
            <person name="Murat C."/>
            <person name="Sun H."/>
            <person name="Tunlid A."/>
            <person name="Henrissat B."/>
            <person name="Grigoriev I.V."/>
            <person name="Hibbett D.S."/>
            <person name="Martin F."/>
            <person name="Nordberg H.P."/>
            <person name="Cantor M.N."/>
            <person name="Hua S.X."/>
        </authorList>
    </citation>
    <scope>NUCLEOTIDE SEQUENCE [LARGE SCALE GENOMIC DNA]</scope>
    <source>
        <strain evidence="1 2">UH-Slu-Lm8-n1</strain>
    </source>
</reference>
<evidence type="ECO:0000313" key="2">
    <source>
        <dbReference type="Proteomes" id="UP000054485"/>
    </source>
</evidence>
<name>A0A0D0BDS5_9AGAM</name>
<dbReference type="HOGENOM" id="CLU_2514123_0_0_1"/>
<accession>A0A0D0BDS5</accession>
<reference evidence="2" key="2">
    <citation type="submission" date="2015-01" db="EMBL/GenBank/DDBJ databases">
        <title>Evolutionary Origins and Diversification of the Mycorrhizal Mutualists.</title>
        <authorList>
            <consortium name="DOE Joint Genome Institute"/>
            <consortium name="Mycorrhizal Genomics Consortium"/>
            <person name="Kohler A."/>
            <person name="Kuo A."/>
            <person name="Nagy L.G."/>
            <person name="Floudas D."/>
            <person name="Copeland A."/>
            <person name="Barry K.W."/>
            <person name="Cichocki N."/>
            <person name="Veneault-Fourrey C."/>
            <person name="LaButti K."/>
            <person name="Lindquist E.A."/>
            <person name="Lipzen A."/>
            <person name="Lundell T."/>
            <person name="Morin E."/>
            <person name="Murat C."/>
            <person name="Riley R."/>
            <person name="Ohm R."/>
            <person name="Sun H."/>
            <person name="Tunlid A."/>
            <person name="Henrissat B."/>
            <person name="Grigoriev I.V."/>
            <person name="Hibbett D.S."/>
            <person name="Martin F."/>
        </authorList>
    </citation>
    <scope>NUCLEOTIDE SEQUENCE [LARGE SCALE GENOMIC DNA]</scope>
    <source>
        <strain evidence="2">UH-Slu-Lm8-n1</strain>
    </source>
</reference>
<dbReference type="EMBL" id="KN835142">
    <property type="protein sequence ID" value="KIK47949.1"/>
    <property type="molecule type" value="Genomic_DNA"/>
</dbReference>
<organism evidence="1 2">
    <name type="scientific">Suillus luteus UH-Slu-Lm8-n1</name>
    <dbReference type="NCBI Taxonomy" id="930992"/>
    <lineage>
        <taxon>Eukaryota</taxon>
        <taxon>Fungi</taxon>
        <taxon>Dikarya</taxon>
        <taxon>Basidiomycota</taxon>
        <taxon>Agaricomycotina</taxon>
        <taxon>Agaricomycetes</taxon>
        <taxon>Agaricomycetidae</taxon>
        <taxon>Boletales</taxon>
        <taxon>Suillineae</taxon>
        <taxon>Suillaceae</taxon>
        <taxon>Suillus</taxon>
    </lineage>
</organism>
<dbReference type="Proteomes" id="UP000054485">
    <property type="component" value="Unassembled WGS sequence"/>
</dbReference>
<dbReference type="AlphaFoldDB" id="A0A0D0BDS5"/>
<protein>
    <submittedName>
        <fullName evidence="1">Uncharacterized protein</fullName>
    </submittedName>
</protein>